<dbReference type="AlphaFoldDB" id="A0AAW1JLC3"/>
<comment type="caution">
    <text evidence="2">The sequence shown here is derived from an EMBL/GenBank/DDBJ whole genome shotgun (WGS) entry which is preliminary data.</text>
</comment>
<evidence type="ECO:0000256" key="1">
    <source>
        <dbReference type="SAM" id="MobiDB-lite"/>
    </source>
</evidence>
<evidence type="ECO:0000313" key="2">
    <source>
        <dbReference type="EMBL" id="KAK9704611.1"/>
    </source>
</evidence>
<gene>
    <name evidence="2" type="ORF">QE152_g27751</name>
</gene>
<name>A0AAW1JLC3_POPJA</name>
<feature type="region of interest" description="Disordered" evidence="1">
    <location>
        <begin position="113"/>
        <end position="136"/>
    </location>
</feature>
<protein>
    <submittedName>
        <fullName evidence="2">Uncharacterized protein</fullName>
    </submittedName>
</protein>
<reference evidence="2 3" key="1">
    <citation type="journal article" date="2024" name="BMC Genomics">
        <title>De novo assembly and annotation of Popillia japonica's genome with initial clues to its potential as an invasive pest.</title>
        <authorList>
            <person name="Cucini C."/>
            <person name="Boschi S."/>
            <person name="Funari R."/>
            <person name="Cardaioli E."/>
            <person name="Iannotti N."/>
            <person name="Marturano G."/>
            <person name="Paoli F."/>
            <person name="Bruttini M."/>
            <person name="Carapelli A."/>
            <person name="Frati F."/>
            <person name="Nardi F."/>
        </authorList>
    </citation>
    <scope>NUCLEOTIDE SEQUENCE [LARGE SCALE GENOMIC DNA]</scope>
    <source>
        <strain evidence="2">DMR45628</strain>
    </source>
</reference>
<sequence length="136" mass="15229">MEEEVEEDSNEDVGELAVDVAESGEELVAKSGLKWLSKPKPPTQRYQRNIVTAKSGPTDYVQNAVTLKDYFDLLITDDIKGQNCTHTNEEAEPVTLKDYFDLLITDDIKGQNCTHTNEEAERDITTSNSAHPNSLR</sequence>
<proteinExistence type="predicted"/>
<keyword evidence="3" id="KW-1185">Reference proteome</keyword>
<accession>A0AAW1JLC3</accession>
<organism evidence="2 3">
    <name type="scientific">Popillia japonica</name>
    <name type="common">Japanese beetle</name>
    <dbReference type="NCBI Taxonomy" id="7064"/>
    <lineage>
        <taxon>Eukaryota</taxon>
        <taxon>Metazoa</taxon>
        <taxon>Ecdysozoa</taxon>
        <taxon>Arthropoda</taxon>
        <taxon>Hexapoda</taxon>
        <taxon>Insecta</taxon>
        <taxon>Pterygota</taxon>
        <taxon>Neoptera</taxon>
        <taxon>Endopterygota</taxon>
        <taxon>Coleoptera</taxon>
        <taxon>Polyphaga</taxon>
        <taxon>Scarabaeiformia</taxon>
        <taxon>Scarabaeidae</taxon>
        <taxon>Rutelinae</taxon>
        <taxon>Popillia</taxon>
    </lineage>
</organism>
<dbReference type="EMBL" id="JASPKY010000346">
    <property type="protein sequence ID" value="KAK9704611.1"/>
    <property type="molecule type" value="Genomic_DNA"/>
</dbReference>
<feature type="compositionally biased region" description="Polar residues" evidence="1">
    <location>
        <begin position="125"/>
        <end position="136"/>
    </location>
</feature>
<evidence type="ECO:0000313" key="3">
    <source>
        <dbReference type="Proteomes" id="UP001458880"/>
    </source>
</evidence>
<dbReference type="Proteomes" id="UP001458880">
    <property type="component" value="Unassembled WGS sequence"/>
</dbReference>